<reference evidence="12 13" key="1">
    <citation type="journal article" date="2021" name="Comput. Struct. Biotechnol. J.">
        <title>De novo genome assembly of the potent medicinal plant Rehmannia glutinosa using nanopore technology.</title>
        <authorList>
            <person name="Ma L."/>
            <person name="Dong C."/>
            <person name="Song C."/>
            <person name="Wang X."/>
            <person name="Zheng X."/>
            <person name="Niu Y."/>
            <person name="Chen S."/>
            <person name="Feng W."/>
        </authorList>
    </citation>
    <scope>NUCLEOTIDE SEQUENCE [LARGE SCALE GENOMIC DNA]</scope>
    <source>
        <strain evidence="12">DH-2019</strain>
    </source>
</reference>
<dbReference type="PRINTS" id="PR00419">
    <property type="entry name" value="ADXRDTASE"/>
</dbReference>
<dbReference type="SUPFAM" id="SSF51905">
    <property type="entry name" value="FAD/NAD(P)-binding domain"/>
    <property type="match status" value="2"/>
</dbReference>
<evidence type="ECO:0000256" key="2">
    <source>
        <dbReference type="ARBA" id="ARBA00004814"/>
    </source>
</evidence>
<evidence type="ECO:0000313" key="13">
    <source>
        <dbReference type="Proteomes" id="UP001318860"/>
    </source>
</evidence>
<evidence type="ECO:0000256" key="11">
    <source>
        <dbReference type="SAM" id="MobiDB-lite"/>
    </source>
</evidence>
<evidence type="ECO:0000256" key="3">
    <source>
        <dbReference type="ARBA" id="ARBA00009183"/>
    </source>
</evidence>
<dbReference type="InterPro" id="IPR036188">
    <property type="entry name" value="FAD/NAD-bd_sf"/>
</dbReference>
<accession>A0ABR0V6P8</accession>
<keyword evidence="6" id="KW-0521">NADP</keyword>
<dbReference type="EC" id="1.14.13.168" evidence="9"/>
<dbReference type="Pfam" id="PF13738">
    <property type="entry name" value="Pyr_redox_3"/>
    <property type="match status" value="1"/>
</dbReference>
<keyword evidence="13" id="KW-1185">Reference proteome</keyword>
<evidence type="ECO:0000256" key="1">
    <source>
        <dbReference type="ARBA" id="ARBA00001974"/>
    </source>
</evidence>
<keyword evidence="7" id="KW-0560">Oxidoreductase</keyword>
<evidence type="ECO:0000256" key="9">
    <source>
        <dbReference type="ARBA" id="ARBA00039148"/>
    </source>
</evidence>
<organism evidence="12 13">
    <name type="scientific">Rehmannia glutinosa</name>
    <name type="common">Chinese foxglove</name>
    <dbReference type="NCBI Taxonomy" id="99300"/>
    <lineage>
        <taxon>Eukaryota</taxon>
        <taxon>Viridiplantae</taxon>
        <taxon>Streptophyta</taxon>
        <taxon>Embryophyta</taxon>
        <taxon>Tracheophyta</taxon>
        <taxon>Spermatophyta</taxon>
        <taxon>Magnoliopsida</taxon>
        <taxon>eudicotyledons</taxon>
        <taxon>Gunneridae</taxon>
        <taxon>Pentapetalae</taxon>
        <taxon>asterids</taxon>
        <taxon>lamiids</taxon>
        <taxon>Lamiales</taxon>
        <taxon>Orobanchaceae</taxon>
        <taxon>Rehmannieae</taxon>
        <taxon>Rehmannia</taxon>
    </lineage>
</organism>
<evidence type="ECO:0000256" key="7">
    <source>
        <dbReference type="ARBA" id="ARBA00023002"/>
    </source>
</evidence>
<name>A0ABR0V6P8_REHGL</name>
<feature type="compositionally biased region" description="Basic and acidic residues" evidence="11">
    <location>
        <begin position="1"/>
        <end position="18"/>
    </location>
</feature>
<comment type="pathway">
    <text evidence="2">Plant hormone metabolism; auxin biosynthesis.</text>
</comment>
<evidence type="ECO:0000313" key="12">
    <source>
        <dbReference type="EMBL" id="KAK6129732.1"/>
    </source>
</evidence>
<evidence type="ECO:0000256" key="4">
    <source>
        <dbReference type="ARBA" id="ARBA00022630"/>
    </source>
</evidence>
<dbReference type="Proteomes" id="UP001318860">
    <property type="component" value="Unassembled WGS sequence"/>
</dbReference>
<dbReference type="InterPro" id="IPR050982">
    <property type="entry name" value="Auxin_biosynth/cation_transpt"/>
</dbReference>
<evidence type="ECO:0000256" key="6">
    <source>
        <dbReference type="ARBA" id="ARBA00022857"/>
    </source>
</evidence>
<sequence>MDDSLREIAGKTAHDPHRNSSKRCVWVPSPIIIGAGPSGLAAAACLKQKGIPSLILERSNCIASLWQQKTYDRLKLHLPKQFCELPLMSFPPNFPIYPTKQQFVKYLQDYADRFEISPVFNRRVASAEFDENCRVVGGGDGENAEEVVPAIEGMEEFEGRVVHTSGYKSGEVYEGKKVVVVVGCGNSGMEVCLDLCNHNATPSLVVRDAVHILPREMLGRSTFGLSMWLLKWLPIRLVDRFLLLVSRFMLGDTGRFGLVWPQLGPLELKNLSGKTPVLDIGTLDKIKSGDIKIRPGIRRIRHKSIEFTDGTIENFDAIILATGYKSNVPSWLKESKMFSEKDGLPKRPFPNGWKGECGLYAVGFTKRGLIGTSIDAKNIADDIERCWRIHVEAKHLSSISWPISLEKSI</sequence>
<keyword evidence="5" id="KW-0274">FAD</keyword>
<comment type="caution">
    <text evidence="12">The sequence shown here is derived from an EMBL/GenBank/DDBJ whole genome shotgun (WGS) entry which is preliminary data.</text>
</comment>
<comment type="similarity">
    <text evidence="3">Belongs to the FMO family.</text>
</comment>
<comment type="cofactor">
    <cofactor evidence="1">
        <name>FAD</name>
        <dbReference type="ChEBI" id="CHEBI:57692"/>
    </cofactor>
</comment>
<dbReference type="EMBL" id="JABTTQ020001618">
    <property type="protein sequence ID" value="KAK6129732.1"/>
    <property type="molecule type" value="Genomic_DNA"/>
</dbReference>
<evidence type="ECO:0000256" key="10">
    <source>
        <dbReference type="ARBA" id="ARBA00047707"/>
    </source>
</evidence>
<protein>
    <recommendedName>
        <fullName evidence="9">indole-3-pyruvate monooxygenase</fullName>
        <ecNumber evidence="9">1.14.13.168</ecNumber>
    </recommendedName>
</protein>
<dbReference type="PANTHER" id="PTHR43539:SF38">
    <property type="entry name" value="INDOLE-3-PYRUVATE MONOOXYGENASE YUCCA6"/>
    <property type="match status" value="1"/>
</dbReference>
<proteinExistence type="inferred from homology"/>
<evidence type="ECO:0000256" key="8">
    <source>
        <dbReference type="ARBA" id="ARBA00023070"/>
    </source>
</evidence>
<keyword evidence="8" id="KW-0073">Auxin biosynthesis</keyword>
<dbReference type="Gene3D" id="3.50.50.60">
    <property type="entry name" value="FAD/NAD(P)-binding domain"/>
    <property type="match status" value="1"/>
</dbReference>
<evidence type="ECO:0000256" key="5">
    <source>
        <dbReference type="ARBA" id="ARBA00022827"/>
    </source>
</evidence>
<gene>
    <name evidence="12" type="ORF">DH2020_036533</name>
</gene>
<comment type="catalytic activity">
    <reaction evidence="10">
        <text>indole-3-pyruvate + NADPH + O2 + H(+) = (indol-3-yl)acetate + CO2 + NADP(+) + H2O</text>
        <dbReference type="Rhea" id="RHEA:34331"/>
        <dbReference type="ChEBI" id="CHEBI:15377"/>
        <dbReference type="ChEBI" id="CHEBI:15378"/>
        <dbReference type="ChEBI" id="CHEBI:15379"/>
        <dbReference type="ChEBI" id="CHEBI:16526"/>
        <dbReference type="ChEBI" id="CHEBI:17640"/>
        <dbReference type="ChEBI" id="CHEBI:30854"/>
        <dbReference type="ChEBI" id="CHEBI:57783"/>
        <dbReference type="ChEBI" id="CHEBI:58349"/>
        <dbReference type="EC" id="1.14.13.168"/>
    </reaction>
</comment>
<keyword evidence="4" id="KW-0285">Flavoprotein</keyword>
<feature type="region of interest" description="Disordered" evidence="11">
    <location>
        <begin position="1"/>
        <end position="21"/>
    </location>
</feature>
<dbReference type="PANTHER" id="PTHR43539">
    <property type="entry name" value="FLAVIN-BINDING MONOOXYGENASE-LIKE PROTEIN (AFU_ORTHOLOGUE AFUA_4G09220)"/>
    <property type="match status" value="1"/>
</dbReference>